<keyword evidence="4" id="KW-1017">Isopeptide bond</keyword>
<dbReference type="GO" id="GO:0005634">
    <property type="term" value="C:nucleus"/>
    <property type="evidence" value="ECO:0007669"/>
    <property type="project" value="UniProtKB-SubCell"/>
</dbReference>
<evidence type="ECO:0000256" key="13">
    <source>
        <dbReference type="ARBA" id="ARBA00023163"/>
    </source>
</evidence>
<dbReference type="Pfam" id="PF00096">
    <property type="entry name" value="zf-C2H2"/>
    <property type="match status" value="5"/>
</dbReference>
<dbReference type="GO" id="GO:0000978">
    <property type="term" value="F:RNA polymerase II cis-regulatory region sequence-specific DNA binding"/>
    <property type="evidence" value="ECO:0007669"/>
    <property type="project" value="TreeGrafter"/>
</dbReference>
<dbReference type="InterPro" id="IPR036236">
    <property type="entry name" value="Znf_C2H2_sf"/>
</dbReference>
<feature type="domain" description="C2H2-type" evidence="19">
    <location>
        <begin position="155"/>
        <end position="184"/>
    </location>
</feature>
<name>A0A8D2P4L5_ZOSLA</name>
<dbReference type="PANTHER" id="PTHR19818:SF151">
    <property type="entry name" value="ZINC FINGER PROTEIN 76"/>
    <property type="match status" value="1"/>
</dbReference>
<dbReference type="SUPFAM" id="SSF57667">
    <property type="entry name" value="beta-beta-alpha zinc fingers"/>
    <property type="match status" value="4"/>
</dbReference>
<evidence type="ECO:0000256" key="9">
    <source>
        <dbReference type="ARBA" id="ARBA00022833"/>
    </source>
</evidence>
<dbReference type="PANTHER" id="PTHR19818">
    <property type="entry name" value="ZINC FINGER PROTEIN ZIC AND GLI"/>
    <property type="match status" value="1"/>
</dbReference>
<evidence type="ECO:0000256" key="15">
    <source>
        <dbReference type="ARBA" id="ARBA00040434"/>
    </source>
</evidence>
<evidence type="ECO:0000256" key="17">
    <source>
        <dbReference type="ARBA" id="ARBA00078483"/>
    </source>
</evidence>
<keyword evidence="8 18" id="KW-0863">Zinc-finger</keyword>
<evidence type="ECO:0000256" key="16">
    <source>
        <dbReference type="ARBA" id="ARBA00068186"/>
    </source>
</evidence>
<dbReference type="AlphaFoldDB" id="A0A8D2P4L5"/>
<dbReference type="PROSITE" id="PS00028">
    <property type="entry name" value="ZINC_FINGER_C2H2_1"/>
    <property type="match status" value="7"/>
</dbReference>
<feature type="domain" description="C2H2-type" evidence="19">
    <location>
        <begin position="185"/>
        <end position="214"/>
    </location>
</feature>
<feature type="domain" description="C2H2-type" evidence="19">
    <location>
        <begin position="275"/>
        <end position="304"/>
    </location>
</feature>
<comment type="subcellular location">
    <subcellularLocation>
        <location evidence="2">Nucleus</location>
    </subcellularLocation>
</comment>
<dbReference type="Ensembl" id="ENSZLMT00000008462.1">
    <property type="protein sequence ID" value="ENSZLMP00000008234.1"/>
    <property type="gene ID" value="ENSZLMG00000005802.1"/>
</dbReference>
<evidence type="ECO:0000256" key="12">
    <source>
        <dbReference type="ARBA" id="ARBA00023125"/>
    </source>
</evidence>
<dbReference type="Gene3D" id="3.30.160.60">
    <property type="entry name" value="Classic Zinc Finger"/>
    <property type="match status" value="7"/>
</dbReference>
<comment type="similarity">
    <text evidence="3">Belongs to the krueppel C2H2-type zinc-finger protein family.</text>
</comment>
<keyword evidence="11" id="KW-0805">Transcription regulation</keyword>
<evidence type="ECO:0000313" key="21">
    <source>
        <dbReference type="Proteomes" id="UP000694401"/>
    </source>
</evidence>
<dbReference type="FunFam" id="3.30.160.60:FF:001102">
    <property type="entry name" value="Transcription factor IIIA"/>
    <property type="match status" value="1"/>
</dbReference>
<dbReference type="FunFam" id="3.30.160.60:FF:000072">
    <property type="entry name" value="zinc finger protein 143 isoform X1"/>
    <property type="match status" value="1"/>
</dbReference>
<dbReference type="GO" id="GO:0000981">
    <property type="term" value="F:DNA-binding transcription factor activity, RNA polymerase II-specific"/>
    <property type="evidence" value="ECO:0007669"/>
    <property type="project" value="TreeGrafter"/>
</dbReference>
<protein>
    <recommendedName>
        <fullName evidence="15">Transcription factor IIIA</fullName>
    </recommendedName>
    <alternativeName>
        <fullName evidence="17">Zinc finger protein 523</fullName>
    </alternativeName>
    <alternativeName>
        <fullName evidence="16">Zinc finger protein 76</fullName>
    </alternativeName>
</protein>
<feature type="domain" description="C2H2-type" evidence="19">
    <location>
        <begin position="215"/>
        <end position="244"/>
    </location>
</feature>
<evidence type="ECO:0000256" key="7">
    <source>
        <dbReference type="ARBA" id="ARBA00022737"/>
    </source>
</evidence>
<evidence type="ECO:0000256" key="5">
    <source>
        <dbReference type="ARBA" id="ARBA00022517"/>
    </source>
</evidence>
<dbReference type="GO" id="GO:0008270">
    <property type="term" value="F:zinc ion binding"/>
    <property type="evidence" value="ECO:0007669"/>
    <property type="project" value="UniProtKB-KW"/>
</dbReference>
<dbReference type="FunFam" id="3.30.160.60:FF:000125">
    <property type="entry name" value="Putative zinc finger protein 143"/>
    <property type="match status" value="2"/>
</dbReference>
<keyword evidence="21" id="KW-1185">Reference proteome</keyword>
<sequence>MESLGLPAVTPGDGTTAYLQQAGRGEKLIEGQVIELEDGTTAYIHQVTVQKEAVAFEDGQPVVLEDGSMAFIHRTAKEGYEPGTFQAVQLEDGSTAYIHRPVILAPGSTTLQVQTETGLKELAGEEEDDGFDVDTINALQQYGKKKGQQVGTRAFRCGYKDCGRLYTTAHHLKVHERAHTGDRPYTCDFPSCGKAFATGYGLKSHVRTHTGEKPYKCPEDMCSKAFKTSGDLQKHIRTHTGERPFKCPFVGCGRSFTTSNIRKVHIRTHTGERPYMCAEPGCGRGFTSATNYKNHMRIHTGEKPYLCTVPGCGKRFTEYSSLYKHHVVHTHCKPYTCSSCGKTYRQTSTLAMHKRSSHGELEATEESEQALYEQQQLEAAAAADRGSPLKSQHIAFLSEMEEDEEEDAVPTQVSLISQDGTEQVTIVASGAVVSEESDIALLCHQQVALLATSHGTHIAVQLEEQQSLEEALSMATAVIHYEPVPADTALPEKGS</sequence>
<dbReference type="FunFam" id="3.30.160.60:FF:004334">
    <property type="match status" value="1"/>
</dbReference>
<dbReference type="PROSITE" id="PS50157">
    <property type="entry name" value="ZINC_FINGER_C2H2_2"/>
    <property type="match status" value="7"/>
</dbReference>
<dbReference type="GO" id="GO:0045944">
    <property type="term" value="P:positive regulation of transcription by RNA polymerase II"/>
    <property type="evidence" value="ECO:0007669"/>
    <property type="project" value="UniProtKB-ARBA"/>
</dbReference>
<evidence type="ECO:0000256" key="18">
    <source>
        <dbReference type="PROSITE-ProRule" id="PRU00042"/>
    </source>
</evidence>
<comment type="function">
    <text evidence="1">May be involved in transcriptional regulation.</text>
</comment>
<dbReference type="Proteomes" id="UP000694401">
    <property type="component" value="Unassembled WGS sequence"/>
</dbReference>
<feature type="domain" description="C2H2-type" evidence="19">
    <location>
        <begin position="335"/>
        <end position="363"/>
    </location>
</feature>
<evidence type="ECO:0000256" key="6">
    <source>
        <dbReference type="ARBA" id="ARBA00022723"/>
    </source>
</evidence>
<keyword evidence="7" id="KW-0677">Repeat</keyword>
<dbReference type="InterPro" id="IPR050329">
    <property type="entry name" value="GLI_C2H2-zinc-finger"/>
</dbReference>
<evidence type="ECO:0000256" key="3">
    <source>
        <dbReference type="ARBA" id="ARBA00006991"/>
    </source>
</evidence>
<keyword evidence="5" id="KW-0690">Ribosome biogenesis</keyword>
<dbReference type="SMART" id="SM00355">
    <property type="entry name" value="ZnF_C2H2"/>
    <property type="match status" value="7"/>
</dbReference>
<organism evidence="20 21">
    <name type="scientific">Zosterops lateralis melanops</name>
    <dbReference type="NCBI Taxonomy" id="1220523"/>
    <lineage>
        <taxon>Eukaryota</taxon>
        <taxon>Metazoa</taxon>
        <taxon>Chordata</taxon>
        <taxon>Craniata</taxon>
        <taxon>Vertebrata</taxon>
        <taxon>Euteleostomi</taxon>
        <taxon>Archelosauria</taxon>
        <taxon>Archosauria</taxon>
        <taxon>Dinosauria</taxon>
        <taxon>Saurischia</taxon>
        <taxon>Theropoda</taxon>
        <taxon>Coelurosauria</taxon>
        <taxon>Aves</taxon>
        <taxon>Neognathae</taxon>
        <taxon>Neoaves</taxon>
        <taxon>Telluraves</taxon>
        <taxon>Australaves</taxon>
        <taxon>Passeriformes</taxon>
        <taxon>Sylvioidea</taxon>
        <taxon>Zosteropidae</taxon>
        <taxon>Zosterops</taxon>
    </lineage>
</organism>
<evidence type="ECO:0000256" key="11">
    <source>
        <dbReference type="ARBA" id="ARBA00023015"/>
    </source>
</evidence>
<evidence type="ECO:0000256" key="1">
    <source>
        <dbReference type="ARBA" id="ARBA00003767"/>
    </source>
</evidence>
<reference evidence="20" key="1">
    <citation type="submission" date="2025-08" db="UniProtKB">
        <authorList>
            <consortium name="Ensembl"/>
        </authorList>
    </citation>
    <scope>IDENTIFICATION</scope>
</reference>
<dbReference type="FunFam" id="3.30.160.60:FF:000236">
    <property type="entry name" value="zinc finger protein 143 isoform X1"/>
    <property type="match status" value="1"/>
</dbReference>
<dbReference type="FunFam" id="3.30.160.60:FF:000071">
    <property type="entry name" value="Putative zinc finger protein 143"/>
    <property type="match status" value="1"/>
</dbReference>
<keyword evidence="9" id="KW-0862">Zinc</keyword>
<evidence type="ECO:0000256" key="10">
    <source>
        <dbReference type="ARBA" id="ARBA00022843"/>
    </source>
</evidence>
<dbReference type="GO" id="GO:0042254">
    <property type="term" value="P:ribosome biogenesis"/>
    <property type="evidence" value="ECO:0007669"/>
    <property type="project" value="UniProtKB-KW"/>
</dbReference>
<keyword evidence="13" id="KW-0804">Transcription</keyword>
<evidence type="ECO:0000313" key="20">
    <source>
        <dbReference type="Ensembl" id="ENSZLMP00000008234.1"/>
    </source>
</evidence>
<keyword evidence="10" id="KW-0832">Ubl conjugation</keyword>
<keyword evidence="6" id="KW-0479">Metal-binding</keyword>
<dbReference type="InterPro" id="IPR013087">
    <property type="entry name" value="Znf_C2H2_type"/>
</dbReference>
<feature type="domain" description="C2H2-type" evidence="19">
    <location>
        <begin position="305"/>
        <end position="334"/>
    </location>
</feature>
<accession>A0A8D2P4L5</accession>
<evidence type="ECO:0000256" key="14">
    <source>
        <dbReference type="ARBA" id="ARBA00023242"/>
    </source>
</evidence>
<evidence type="ECO:0000256" key="2">
    <source>
        <dbReference type="ARBA" id="ARBA00004123"/>
    </source>
</evidence>
<evidence type="ECO:0000259" key="19">
    <source>
        <dbReference type="PROSITE" id="PS50157"/>
    </source>
</evidence>
<proteinExistence type="inferred from homology"/>
<keyword evidence="14" id="KW-0539">Nucleus</keyword>
<evidence type="ECO:0000256" key="8">
    <source>
        <dbReference type="ARBA" id="ARBA00022771"/>
    </source>
</evidence>
<reference evidence="20" key="2">
    <citation type="submission" date="2025-09" db="UniProtKB">
        <authorList>
            <consortium name="Ensembl"/>
        </authorList>
    </citation>
    <scope>IDENTIFICATION</scope>
</reference>
<evidence type="ECO:0000256" key="4">
    <source>
        <dbReference type="ARBA" id="ARBA00022499"/>
    </source>
</evidence>
<keyword evidence="12" id="KW-0238">DNA-binding</keyword>
<feature type="domain" description="C2H2-type" evidence="19">
    <location>
        <begin position="245"/>
        <end position="274"/>
    </location>
</feature>